<evidence type="ECO:0000256" key="1">
    <source>
        <dbReference type="ARBA" id="ARBA00022441"/>
    </source>
</evidence>
<keyword evidence="2" id="KW-0677">Repeat</keyword>
<organism evidence="3 4">
    <name type="scientific">Lophiostoma macrostomum CBS 122681</name>
    <dbReference type="NCBI Taxonomy" id="1314788"/>
    <lineage>
        <taxon>Eukaryota</taxon>
        <taxon>Fungi</taxon>
        <taxon>Dikarya</taxon>
        <taxon>Ascomycota</taxon>
        <taxon>Pezizomycotina</taxon>
        <taxon>Dothideomycetes</taxon>
        <taxon>Pleosporomycetidae</taxon>
        <taxon>Pleosporales</taxon>
        <taxon>Lophiostomataceae</taxon>
        <taxon>Lophiostoma</taxon>
    </lineage>
</organism>
<dbReference type="InterPro" id="IPR006652">
    <property type="entry name" value="Kelch_1"/>
</dbReference>
<dbReference type="Gene3D" id="2.120.10.80">
    <property type="entry name" value="Kelch-type beta propeller"/>
    <property type="match status" value="2"/>
</dbReference>
<dbReference type="AlphaFoldDB" id="A0A6A6TDT9"/>
<dbReference type="InterPro" id="IPR051746">
    <property type="entry name" value="Kelch_domain_containing_8"/>
</dbReference>
<sequence length="340" mass="36767">MQRQSPWVSLAKLLSPRQEHGTVAMGHSSIFIIGGITPTYGNDTSNQIGYSTTDLVEMYDIASNTWTARASAPFKVNHPNVATVGRKIYLLGGLVEANDPPSSNVNWTATRESYVYDADTDTWKALVPMPNGTGRGSAIMGVQGEMIYLAGGMTFLDYANQNSVSSVLAFNTTSESWQTLPDAASILPEGRQHGVGAVVGSTFYVLGGRYMQRAYVRGTVFMLDLRCLEEGWKTCHNRMPVPRGGLCGGAVGPRFYTFGGEANPNATNGIFRETEMFDMATETWADGAPMAVPRHGLSAVAVGNRVYLPGGDLQEDGIPVLINGTEHFMQTSDHFDAYVV</sequence>
<dbReference type="InterPro" id="IPR015915">
    <property type="entry name" value="Kelch-typ_b-propeller"/>
</dbReference>
<dbReference type="SUPFAM" id="SSF50965">
    <property type="entry name" value="Galactose oxidase, central domain"/>
    <property type="match status" value="1"/>
</dbReference>
<dbReference type="Pfam" id="PF24681">
    <property type="entry name" value="Kelch_KLHDC2_KLHL20_DRC7"/>
    <property type="match status" value="1"/>
</dbReference>
<accession>A0A6A6TDT9</accession>
<evidence type="ECO:0000256" key="2">
    <source>
        <dbReference type="ARBA" id="ARBA00022737"/>
    </source>
</evidence>
<keyword evidence="1" id="KW-0880">Kelch repeat</keyword>
<dbReference type="PANTHER" id="PTHR46260:SF3">
    <property type="entry name" value="RING-TYPE DOMAIN-CONTAINING PROTEIN"/>
    <property type="match status" value="1"/>
</dbReference>
<dbReference type="SMART" id="SM00612">
    <property type="entry name" value="Kelch"/>
    <property type="match status" value="4"/>
</dbReference>
<gene>
    <name evidence="3" type="ORF">K491DRAFT_595561</name>
</gene>
<dbReference type="EMBL" id="MU004328">
    <property type="protein sequence ID" value="KAF2657168.1"/>
    <property type="molecule type" value="Genomic_DNA"/>
</dbReference>
<evidence type="ECO:0000313" key="3">
    <source>
        <dbReference type="EMBL" id="KAF2657168.1"/>
    </source>
</evidence>
<dbReference type="Proteomes" id="UP000799324">
    <property type="component" value="Unassembled WGS sequence"/>
</dbReference>
<proteinExistence type="predicted"/>
<dbReference type="InterPro" id="IPR011043">
    <property type="entry name" value="Gal_Oxase/kelch_b-propeller"/>
</dbReference>
<dbReference type="OrthoDB" id="45365at2759"/>
<dbReference type="SUPFAM" id="SSF117281">
    <property type="entry name" value="Kelch motif"/>
    <property type="match status" value="1"/>
</dbReference>
<keyword evidence="4" id="KW-1185">Reference proteome</keyword>
<dbReference type="PANTHER" id="PTHR46260">
    <property type="entry name" value="RING-TYPE DOMAIN-CONTAINING PROTEIN"/>
    <property type="match status" value="1"/>
</dbReference>
<evidence type="ECO:0000313" key="4">
    <source>
        <dbReference type="Proteomes" id="UP000799324"/>
    </source>
</evidence>
<name>A0A6A6TDT9_9PLEO</name>
<reference evidence="3" key="1">
    <citation type="journal article" date="2020" name="Stud. Mycol.">
        <title>101 Dothideomycetes genomes: a test case for predicting lifestyles and emergence of pathogens.</title>
        <authorList>
            <person name="Haridas S."/>
            <person name="Albert R."/>
            <person name="Binder M."/>
            <person name="Bloem J."/>
            <person name="Labutti K."/>
            <person name="Salamov A."/>
            <person name="Andreopoulos B."/>
            <person name="Baker S."/>
            <person name="Barry K."/>
            <person name="Bills G."/>
            <person name="Bluhm B."/>
            <person name="Cannon C."/>
            <person name="Castanera R."/>
            <person name="Culley D."/>
            <person name="Daum C."/>
            <person name="Ezra D."/>
            <person name="Gonzalez J."/>
            <person name="Henrissat B."/>
            <person name="Kuo A."/>
            <person name="Liang C."/>
            <person name="Lipzen A."/>
            <person name="Lutzoni F."/>
            <person name="Magnuson J."/>
            <person name="Mondo S."/>
            <person name="Nolan M."/>
            <person name="Ohm R."/>
            <person name="Pangilinan J."/>
            <person name="Park H.-J."/>
            <person name="Ramirez L."/>
            <person name="Alfaro M."/>
            <person name="Sun H."/>
            <person name="Tritt A."/>
            <person name="Yoshinaga Y."/>
            <person name="Zwiers L.-H."/>
            <person name="Turgeon B."/>
            <person name="Goodwin S."/>
            <person name="Spatafora J."/>
            <person name="Crous P."/>
            <person name="Grigoriev I."/>
        </authorList>
    </citation>
    <scope>NUCLEOTIDE SEQUENCE</scope>
    <source>
        <strain evidence="3">CBS 122681</strain>
    </source>
</reference>
<protein>
    <submittedName>
        <fullName evidence="3">Galactose oxidase</fullName>
    </submittedName>
</protein>